<dbReference type="GO" id="GO:0016491">
    <property type="term" value="F:oxidoreductase activity"/>
    <property type="evidence" value="ECO:0007669"/>
    <property type="project" value="InterPro"/>
</dbReference>
<evidence type="ECO:0000256" key="2">
    <source>
        <dbReference type="ARBA" id="ARBA00022723"/>
    </source>
</evidence>
<dbReference type="AlphaFoldDB" id="X1I6Y5"/>
<dbReference type="Pfam" id="PF04055">
    <property type="entry name" value="Radical_SAM"/>
    <property type="match status" value="1"/>
</dbReference>
<dbReference type="InterPro" id="IPR013785">
    <property type="entry name" value="Aldolase_TIM"/>
</dbReference>
<evidence type="ECO:0000256" key="3">
    <source>
        <dbReference type="ARBA" id="ARBA00023004"/>
    </source>
</evidence>
<dbReference type="EMBL" id="BARU01026634">
    <property type="protein sequence ID" value="GAH65020.1"/>
    <property type="molecule type" value="Genomic_DNA"/>
</dbReference>
<evidence type="ECO:0000259" key="6">
    <source>
        <dbReference type="Pfam" id="PF04055"/>
    </source>
</evidence>
<feature type="domain" description="Radical SAM core" evidence="6">
    <location>
        <begin position="14"/>
        <end position="125"/>
    </location>
</feature>
<feature type="non-terminal residue" evidence="7">
    <location>
        <position position="138"/>
    </location>
</feature>
<evidence type="ECO:0000313" key="7">
    <source>
        <dbReference type="EMBL" id="GAH65020.1"/>
    </source>
</evidence>
<keyword evidence="1" id="KW-0949">S-adenosyl-L-methionine</keyword>
<reference evidence="7" key="1">
    <citation type="journal article" date="2014" name="Front. Microbiol.">
        <title>High frequency of phylogenetically diverse reductive dehalogenase-homologous genes in deep subseafloor sedimentary metagenomes.</title>
        <authorList>
            <person name="Kawai M."/>
            <person name="Futagami T."/>
            <person name="Toyoda A."/>
            <person name="Takaki Y."/>
            <person name="Nishi S."/>
            <person name="Hori S."/>
            <person name="Arai W."/>
            <person name="Tsubouchi T."/>
            <person name="Morono Y."/>
            <person name="Uchiyama I."/>
            <person name="Ito T."/>
            <person name="Fujiyama A."/>
            <person name="Inagaki F."/>
            <person name="Takami H."/>
        </authorList>
    </citation>
    <scope>NUCLEOTIDE SEQUENCE</scope>
    <source>
        <strain evidence="7">Expedition CK06-06</strain>
    </source>
</reference>
<evidence type="ECO:0000256" key="1">
    <source>
        <dbReference type="ARBA" id="ARBA00022691"/>
    </source>
</evidence>
<sequence>MGRTPVRRLAREAPLMGLDFYKKVVELQKKYGTAGQEVGNSLQTNAILLNDEWCRFLHDSKFLVGISIDGPKELHDYYRLDHSGSGTFDKVMRAIQTCKKYKVEFNTLTLLNNKNAEHPDQLFDFFIENGVKFLQLSR</sequence>
<evidence type="ECO:0000256" key="4">
    <source>
        <dbReference type="ARBA" id="ARBA00023014"/>
    </source>
</evidence>
<dbReference type="PANTHER" id="PTHR43273">
    <property type="entry name" value="ANAEROBIC SULFATASE-MATURATING ENZYME HOMOLOG ASLB-RELATED"/>
    <property type="match status" value="1"/>
</dbReference>
<dbReference type="Gene3D" id="3.20.20.70">
    <property type="entry name" value="Aldolase class I"/>
    <property type="match status" value="1"/>
</dbReference>
<dbReference type="InterPro" id="IPR058240">
    <property type="entry name" value="rSAM_sf"/>
</dbReference>
<accession>X1I6Y5</accession>
<dbReference type="InterPro" id="IPR007197">
    <property type="entry name" value="rSAM"/>
</dbReference>
<comment type="similarity">
    <text evidence="5">Belongs to the radical SAM superfamily. Anaerobic sulfatase-maturating enzyme family.</text>
</comment>
<dbReference type="PANTHER" id="PTHR43273:SF3">
    <property type="entry name" value="ANAEROBIC SULFATASE-MATURATING ENZYME HOMOLOG ASLB-RELATED"/>
    <property type="match status" value="1"/>
</dbReference>
<dbReference type="GO" id="GO:0046872">
    <property type="term" value="F:metal ion binding"/>
    <property type="evidence" value="ECO:0007669"/>
    <property type="project" value="UniProtKB-KW"/>
</dbReference>
<dbReference type="InterPro" id="IPR023867">
    <property type="entry name" value="Sulphatase_maturase_rSAM"/>
</dbReference>
<organism evidence="7">
    <name type="scientific">marine sediment metagenome</name>
    <dbReference type="NCBI Taxonomy" id="412755"/>
    <lineage>
        <taxon>unclassified sequences</taxon>
        <taxon>metagenomes</taxon>
        <taxon>ecological metagenomes</taxon>
    </lineage>
</organism>
<gene>
    <name evidence="7" type="ORF">S03H2_42760</name>
</gene>
<protein>
    <recommendedName>
        <fullName evidence="6">Radical SAM core domain-containing protein</fullName>
    </recommendedName>
</protein>
<comment type="caution">
    <text evidence="7">The sequence shown here is derived from an EMBL/GenBank/DDBJ whole genome shotgun (WGS) entry which is preliminary data.</text>
</comment>
<name>X1I6Y5_9ZZZZ</name>
<dbReference type="SUPFAM" id="SSF102114">
    <property type="entry name" value="Radical SAM enzymes"/>
    <property type="match status" value="1"/>
</dbReference>
<dbReference type="GO" id="GO:0051536">
    <property type="term" value="F:iron-sulfur cluster binding"/>
    <property type="evidence" value="ECO:0007669"/>
    <property type="project" value="UniProtKB-KW"/>
</dbReference>
<keyword evidence="2" id="KW-0479">Metal-binding</keyword>
<evidence type="ECO:0000256" key="5">
    <source>
        <dbReference type="ARBA" id="ARBA00023601"/>
    </source>
</evidence>
<keyword evidence="3" id="KW-0408">Iron</keyword>
<keyword evidence="4" id="KW-0411">Iron-sulfur</keyword>
<proteinExistence type="inferred from homology"/>